<accession>A0ACB8GEC4</accession>
<sequence length="238" mass="27328">MTKQQLQEECQKQTISCENKSVDEMKALLLRNGMAAGAASALTTQASPSPGDAVRIQELELEKLRLQAEKEIELQKLRMQEEQRKEEAHRKDLEREEKLLERKEKMQQEQRKPDFEMLRLQAENSRKINVTPKTLCNTGGEDPPYILQILKSGIGRSGKKTKVVHVNMLKPYLERRMVLNVTRRGEGAEERDDNGVDVLADFSERAQWEGLVWPASVPVIDKERILSVLHRFEDVLGN</sequence>
<dbReference type="EMBL" id="CM037614">
    <property type="protein sequence ID" value="KAH8018003.1"/>
    <property type="molecule type" value="Genomic_DNA"/>
</dbReference>
<gene>
    <name evidence="1" type="ORF">K3G42_033488</name>
</gene>
<reference evidence="1" key="1">
    <citation type="submission" date="2021-08" db="EMBL/GenBank/DDBJ databases">
        <title>The first chromosome-level gecko genome reveals the dynamic sex chromosomes of Neotropical dwarf geckos (Sphaerodactylidae: Sphaerodactylus).</title>
        <authorList>
            <person name="Pinto B.J."/>
            <person name="Keating S.E."/>
            <person name="Gamble T."/>
        </authorList>
    </citation>
    <scope>NUCLEOTIDE SEQUENCE</scope>
    <source>
        <strain evidence="1">TG3544</strain>
    </source>
</reference>
<keyword evidence="2" id="KW-1185">Reference proteome</keyword>
<name>A0ACB8GEC4_9SAUR</name>
<organism evidence="1 2">
    <name type="scientific">Sphaerodactylus townsendi</name>
    <dbReference type="NCBI Taxonomy" id="933632"/>
    <lineage>
        <taxon>Eukaryota</taxon>
        <taxon>Metazoa</taxon>
        <taxon>Chordata</taxon>
        <taxon>Craniata</taxon>
        <taxon>Vertebrata</taxon>
        <taxon>Euteleostomi</taxon>
        <taxon>Lepidosauria</taxon>
        <taxon>Squamata</taxon>
        <taxon>Bifurcata</taxon>
        <taxon>Gekkota</taxon>
        <taxon>Sphaerodactylidae</taxon>
        <taxon>Sphaerodactylus</taxon>
    </lineage>
</organism>
<comment type="caution">
    <text evidence="1">The sequence shown here is derived from an EMBL/GenBank/DDBJ whole genome shotgun (WGS) entry which is preliminary data.</text>
</comment>
<evidence type="ECO:0000313" key="2">
    <source>
        <dbReference type="Proteomes" id="UP000827872"/>
    </source>
</evidence>
<protein>
    <submittedName>
        <fullName evidence="1">Uncharacterized protein</fullName>
    </submittedName>
</protein>
<dbReference type="Proteomes" id="UP000827872">
    <property type="component" value="Linkage Group LG01"/>
</dbReference>
<evidence type="ECO:0000313" key="1">
    <source>
        <dbReference type="EMBL" id="KAH8018003.1"/>
    </source>
</evidence>
<proteinExistence type="predicted"/>